<dbReference type="CDD" id="cd07012">
    <property type="entry name" value="PBP2_Bug_TTT"/>
    <property type="match status" value="1"/>
</dbReference>
<dbReference type="PANTHER" id="PTHR42928:SF5">
    <property type="entry name" value="BLR1237 PROTEIN"/>
    <property type="match status" value="1"/>
</dbReference>
<comment type="similarity">
    <text evidence="1">Belongs to the UPF0065 (bug) family.</text>
</comment>
<feature type="signal peptide" evidence="2">
    <location>
        <begin position="1"/>
        <end position="28"/>
    </location>
</feature>
<dbReference type="Gene3D" id="3.40.190.150">
    <property type="entry name" value="Bordetella uptake gene, domain 1"/>
    <property type="match status" value="1"/>
</dbReference>
<dbReference type="Proteomes" id="UP000220246">
    <property type="component" value="Unassembled WGS sequence"/>
</dbReference>
<keyword evidence="4" id="KW-1185">Reference proteome</keyword>
<gene>
    <name evidence="3" type="ORF">CRM82_01570</name>
</gene>
<evidence type="ECO:0000256" key="2">
    <source>
        <dbReference type="SAM" id="SignalP"/>
    </source>
</evidence>
<dbReference type="EMBL" id="PDEA01000001">
    <property type="protein sequence ID" value="PEH87482.1"/>
    <property type="molecule type" value="Genomic_DNA"/>
</dbReference>
<dbReference type="PANTHER" id="PTHR42928">
    <property type="entry name" value="TRICARBOXYLATE-BINDING PROTEIN"/>
    <property type="match status" value="1"/>
</dbReference>
<dbReference type="RefSeq" id="WP_083520629.1">
    <property type="nucleotide sequence ID" value="NZ_DALZQJ010000009.1"/>
</dbReference>
<dbReference type="STRING" id="1219032.GCA_001515545_03868"/>
<evidence type="ECO:0000313" key="3">
    <source>
        <dbReference type="EMBL" id="PEH87482.1"/>
    </source>
</evidence>
<dbReference type="Gene3D" id="3.40.190.10">
    <property type="entry name" value="Periplasmic binding protein-like II"/>
    <property type="match status" value="1"/>
</dbReference>
<evidence type="ECO:0000256" key="1">
    <source>
        <dbReference type="ARBA" id="ARBA00006987"/>
    </source>
</evidence>
<reference evidence="4" key="1">
    <citation type="submission" date="2017-09" db="EMBL/GenBank/DDBJ databases">
        <title>FDA dAtabase for Regulatory Grade micrObial Sequences (FDA-ARGOS): Supporting development and validation of Infectious Disease Dx tests.</title>
        <authorList>
            <person name="Minogue T."/>
            <person name="Wolcott M."/>
            <person name="Wasieloski L."/>
            <person name="Aguilar W."/>
            <person name="Moore D."/>
            <person name="Tallon L."/>
            <person name="Sadzewicz L."/>
            <person name="Ott S."/>
            <person name="Zhao X."/>
            <person name="Nagaraj S."/>
            <person name="Vavikolanu K."/>
            <person name="Aluvathingal J."/>
            <person name="Nadendla S."/>
            <person name="Sichtig H."/>
        </authorList>
    </citation>
    <scope>NUCLEOTIDE SEQUENCE [LARGE SCALE GENOMIC DNA]</scope>
    <source>
        <strain evidence="4">FDAARGOS_394</strain>
    </source>
</reference>
<protein>
    <submittedName>
        <fullName evidence="3">Tripartite tricarboxylate transporter substrate binding protein</fullName>
    </submittedName>
</protein>
<dbReference type="Pfam" id="PF03401">
    <property type="entry name" value="TctC"/>
    <property type="match status" value="1"/>
</dbReference>
<evidence type="ECO:0000313" key="4">
    <source>
        <dbReference type="Proteomes" id="UP000220246"/>
    </source>
</evidence>
<dbReference type="PIRSF" id="PIRSF017082">
    <property type="entry name" value="YflP"/>
    <property type="match status" value="1"/>
</dbReference>
<comment type="caution">
    <text evidence="3">The sequence shown here is derived from an EMBL/GenBank/DDBJ whole genome shotgun (WGS) entry which is preliminary data.</text>
</comment>
<dbReference type="OrthoDB" id="8678477at2"/>
<feature type="chain" id="PRO_5013264416" evidence="2">
    <location>
        <begin position="29"/>
        <end position="326"/>
    </location>
</feature>
<dbReference type="AlphaFoldDB" id="A0A2A7UQD0"/>
<proteinExistence type="inferred from homology"/>
<organism evidence="3 4">
    <name type="scientific">Comamonas terrigena</name>
    <dbReference type="NCBI Taxonomy" id="32013"/>
    <lineage>
        <taxon>Bacteria</taxon>
        <taxon>Pseudomonadati</taxon>
        <taxon>Pseudomonadota</taxon>
        <taxon>Betaproteobacteria</taxon>
        <taxon>Burkholderiales</taxon>
        <taxon>Comamonadaceae</taxon>
        <taxon>Comamonas</taxon>
    </lineage>
</organism>
<sequence length="326" mass="34879">MPFTFRALLPVRLAAAAALGLGLTASTAAQTASPYPSKPISLIVPYGAGGSTDALARALTDRMGKKLGQPFIVESKPGAAGTLGVTQMVRTRPDGYSLTLVPLSVFRQPYLTKVQYDPLKDLSYIATVMNYTYAIAVPYSAPWKSIQELVADARKSPDKYSYAGSAQYSSNHLAMTELARAAQLQWTFVPYKGDAEAINALLGGHVDIISATSTILPFVESKKARVLAVAGAERSPDFPGVPTLKEAGYPVEMASPLGIAGPAGLPRDIVDKLDSTVREVMQDPDFIQQARMLGVELNYRGSKAYTAWAADTYAKEKTIITRLAGQ</sequence>
<name>A0A2A7UQD0_COMTR</name>
<dbReference type="InterPro" id="IPR042100">
    <property type="entry name" value="Bug_dom1"/>
</dbReference>
<keyword evidence="2" id="KW-0732">Signal</keyword>
<dbReference type="SUPFAM" id="SSF53850">
    <property type="entry name" value="Periplasmic binding protein-like II"/>
    <property type="match status" value="1"/>
</dbReference>
<accession>A0A2A7UQD0</accession>
<dbReference type="GeneID" id="80803427"/>
<dbReference type="InterPro" id="IPR005064">
    <property type="entry name" value="BUG"/>
</dbReference>